<evidence type="ECO:0000256" key="2">
    <source>
        <dbReference type="ARBA" id="ARBA00023043"/>
    </source>
</evidence>
<dbReference type="PROSITE" id="PS50088">
    <property type="entry name" value="ANK_REPEAT"/>
    <property type="match status" value="2"/>
</dbReference>
<evidence type="ECO:0000256" key="3">
    <source>
        <dbReference type="PROSITE-ProRule" id="PRU00023"/>
    </source>
</evidence>
<dbReference type="PANTHER" id="PTHR24198">
    <property type="entry name" value="ANKYRIN REPEAT AND PROTEIN KINASE DOMAIN-CONTAINING PROTEIN"/>
    <property type="match status" value="1"/>
</dbReference>
<dbReference type="Pfam" id="PF12796">
    <property type="entry name" value="Ank_2"/>
    <property type="match status" value="1"/>
</dbReference>
<reference evidence="4" key="1">
    <citation type="submission" date="2006-10" db="EMBL/GenBank/DDBJ databases">
        <authorList>
            <person name="Amadeo P."/>
            <person name="Zhao Q."/>
            <person name="Wortman J."/>
            <person name="Fraser-Liggett C."/>
            <person name="Carlton J."/>
        </authorList>
    </citation>
    <scope>NUCLEOTIDE SEQUENCE</scope>
    <source>
        <strain evidence="4">G3</strain>
    </source>
</reference>
<keyword evidence="2 3" id="KW-0040">ANK repeat</keyword>
<evidence type="ECO:0000256" key="1">
    <source>
        <dbReference type="ARBA" id="ARBA00022737"/>
    </source>
</evidence>
<dbReference type="SUPFAM" id="SSF48371">
    <property type="entry name" value="ARM repeat"/>
    <property type="match status" value="1"/>
</dbReference>
<dbReference type="SMR" id="A2D9Y8"/>
<keyword evidence="5" id="KW-1185">Reference proteome</keyword>
<reference evidence="4" key="2">
    <citation type="journal article" date="2007" name="Science">
        <title>Draft genome sequence of the sexually transmitted pathogen Trichomonas vaginalis.</title>
        <authorList>
            <person name="Carlton J.M."/>
            <person name="Hirt R.P."/>
            <person name="Silva J.C."/>
            <person name="Delcher A.L."/>
            <person name="Schatz M."/>
            <person name="Zhao Q."/>
            <person name="Wortman J.R."/>
            <person name="Bidwell S.L."/>
            <person name="Alsmark U.C.M."/>
            <person name="Besteiro S."/>
            <person name="Sicheritz-Ponten T."/>
            <person name="Noel C.J."/>
            <person name="Dacks J.B."/>
            <person name="Foster P.G."/>
            <person name="Simillion C."/>
            <person name="Van de Peer Y."/>
            <person name="Miranda-Saavedra D."/>
            <person name="Barton G.J."/>
            <person name="Westrop G.D."/>
            <person name="Mueller S."/>
            <person name="Dessi D."/>
            <person name="Fiori P.L."/>
            <person name="Ren Q."/>
            <person name="Paulsen I."/>
            <person name="Zhang H."/>
            <person name="Bastida-Corcuera F.D."/>
            <person name="Simoes-Barbosa A."/>
            <person name="Brown M.T."/>
            <person name="Hayes R.D."/>
            <person name="Mukherjee M."/>
            <person name="Okumura C.Y."/>
            <person name="Schneider R."/>
            <person name="Smith A.J."/>
            <person name="Vanacova S."/>
            <person name="Villalvazo M."/>
            <person name="Haas B.J."/>
            <person name="Pertea M."/>
            <person name="Feldblyum T.V."/>
            <person name="Utterback T.R."/>
            <person name="Shu C.L."/>
            <person name="Osoegawa K."/>
            <person name="de Jong P.J."/>
            <person name="Hrdy I."/>
            <person name="Horvathova L."/>
            <person name="Zubacova Z."/>
            <person name="Dolezal P."/>
            <person name="Malik S.B."/>
            <person name="Logsdon J.M. Jr."/>
            <person name="Henze K."/>
            <person name="Gupta A."/>
            <person name="Wang C.C."/>
            <person name="Dunne R.L."/>
            <person name="Upcroft J.A."/>
            <person name="Upcroft P."/>
            <person name="White O."/>
            <person name="Salzberg S.L."/>
            <person name="Tang P."/>
            <person name="Chiu C.-H."/>
            <person name="Lee Y.-S."/>
            <person name="Embley T.M."/>
            <person name="Coombs G.H."/>
            <person name="Mottram J.C."/>
            <person name="Tachezy J."/>
            <person name="Fraser-Liggett C.M."/>
            <person name="Johnson P.J."/>
        </authorList>
    </citation>
    <scope>NUCLEOTIDE SEQUENCE [LARGE SCALE GENOMIC DNA]</scope>
    <source>
        <strain evidence="4">G3</strain>
    </source>
</reference>
<evidence type="ECO:0000313" key="4">
    <source>
        <dbReference type="EMBL" id="EAY22636.1"/>
    </source>
</evidence>
<dbReference type="InterPro" id="IPR036770">
    <property type="entry name" value="Ankyrin_rpt-contain_sf"/>
</dbReference>
<dbReference type="AlphaFoldDB" id="A2D9Y8"/>
<sequence>MSLKLKYSSLQTGSYSIIHNGDEYPIDPILFLKYSRRFGTLFNFAENHVAVNDDYDKHTFELFVKACQCQPFEISGNDCINLLLLAEYWESATLVKKIEKIIKDTIPAKDILEMYIKFQGTEFPIERLEKIMIACLPEYIVEPLFPTLPFEVIDRVVHESKAQISPTQIVKLCLAVAEVHGLKSVHVFSHTCFDDIPSDELMDVSEIFRNCEDKQLSQFFQAMGRLLYQVSNGAESATQFEVSWRSGETGTWNQAFDFYNYVTEYKKKHVTADTPNAAAKKQGESTTSTAFLKIAADKGNYTAQYQYSKYLFRKAATSDERQVALNYMIQAAAESNSEAITALKTMYPISEVASNMKIYVYSTMTLQNLLLNLNPRNFDNVKTAIFALLFGTERNGITALTSNILRAVVVRQRLIPLYADLVKYLISVASETNNYALLKGSIYTKVMETLLTDSPRVKQFALMRFLYLCSRKEIYKDDELAESISQFMHEQKHLTQSNLIIFYYFAPLLERFERDLYKQMYLTRFDGGMGCLDKMIADFKDNIVMLRLNDWANFYTTREDALYATELGYAIAHDDLGKFQQLTSKEDFNLTQKIMNDAYDLEGSEKVTVLQYSCLQGSQIIFTYLLQRGLVKTSGMDNTTITCAVIGGKDFIENFIVNQMKNKNDLFRIAARYQNVEVLSRFFKSGFDFSSVDEIGRTALHHATQMGLPDVVKILLSLDGMDLNRKDKDGLTALHIAAKNNDLDIVKILSVCRGIALDCRTNNNELPFDLAESPDVKAILKKK</sequence>
<accession>A2D9Y8</accession>
<proteinExistence type="predicted"/>
<gene>
    <name evidence="4" type="ORF">TVAG_475640</name>
</gene>
<keyword evidence="1" id="KW-0677">Repeat</keyword>
<dbReference type="InterPro" id="IPR016024">
    <property type="entry name" value="ARM-type_fold"/>
</dbReference>
<protein>
    <submittedName>
        <fullName evidence="4">Uncharacterized protein</fullName>
    </submittedName>
</protein>
<dbReference type="KEGG" id="tva:5468189"/>
<dbReference type="SUPFAM" id="SSF48403">
    <property type="entry name" value="Ankyrin repeat"/>
    <property type="match status" value="1"/>
</dbReference>
<dbReference type="Proteomes" id="UP000001542">
    <property type="component" value="Unassembled WGS sequence"/>
</dbReference>
<dbReference type="VEuPathDB" id="TrichDB:TVAG_475640"/>
<dbReference type="PROSITE" id="PS50297">
    <property type="entry name" value="ANK_REP_REGION"/>
    <property type="match status" value="2"/>
</dbReference>
<feature type="repeat" description="ANK" evidence="3">
    <location>
        <begin position="729"/>
        <end position="749"/>
    </location>
</feature>
<dbReference type="InParanoid" id="A2D9Y8"/>
<dbReference type="PANTHER" id="PTHR24198:SF165">
    <property type="entry name" value="ANKYRIN REPEAT-CONTAINING PROTEIN-RELATED"/>
    <property type="match status" value="1"/>
</dbReference>
<dbReference type="SMART" id="SM00248">
    <property type="entry name" value="ANK"/>
    <property type="match status" value="5"/>
</dbReference>
<feature type="repeat" description="ANK" evidence="3">
    <location>
        <begin position="695"/>
        <end position="728"/>
    </location>
</feature>
<evidence type="ECO:0000313" key="5">
    <source>
        <dbReference type="Proteomes" id="UP000001542"/>
    </source>
</evidence>
<dbReference type="RefSeq" id="XP_001583622.1">
    <property type="nucleotide sequence ID" value="XM_001583572.1"/>
</dbReference>
<dbReference type="InterPro" id="IPR002110">
    <property type="entry name" value="Ankyrin_rpt"/>
</dbReference>
<name>A2D9Y8_TRIV3</name>
<dbReference type="VEuPathDB" id="TrichDB:TVAGG3_0265590"/>
<organism evidence="4 5">
    <name type="scientific">Trichomonas vaginalis (strain ATCC PRA-98 / G3)</name>
    <dbReference type="NCBI Taxonomy" id="412133"/>
    <lineage>
        <taxon>Eukaryota</taxon>
        <taxon>Metamonada</taxon>
        <taxon>Parabasalia</taxon>
        <taxon>Trichomonadida</taxon>
        <taxon>Trichomonadidae</taxon>
        <taxon>Trichomonas</taxon>
    </lineage>
</organism>
<dbReference type="Gene3D" id="1.25.40.20">
    <property type="entry name" value="Ankyrin repeat-containing domain"/>
    <property type="match status" value="1"/>
</dbReference>
<dbReference type="EMBL" id="DS113182">
    <property type="protein sequence ID" value="EAY22636.1"/>
    <property type="molecule type" value="Genomic_DNA"/>
</dbReference>